<gene>
    <name evidence="2" type="ORF">DI616_11365</name>
</gene>
<dbReference type="InterPro" id="IPR013328">
    <property type="entry name" value="6PGD_dom2"/>
</dbReference>
<evidence type="ECO:0000259" key="1">
    <source>
        <dbReference type="Pfam" id="PF09130"/>
    </source>
</evidence>
<sequence>MVISSVPENVRLLIAGYGAAGRAYAAGFRAQGAEITAVDPYADTKAQEAAQTDGITLQCKLPDDLDRFDLVIILSPAAASLDIIRQLAARPGTCPILDLTSSEPGIMRDAHEILGARFVDGTVLGAVGLGGVATPMVFAGSCAGEVAEILRPLGCKITCLGGAPGSASVLKLLRSLFMKGLEALVIETQLAACALDQSEDLGIALSDLAEVDMPAFLAEMLRTHPKHAGRRTHEVEAAMTLMRNAGFRPVMLPATQEVFSRTARLGSGPDASPTIALQWLDRHLNPEHEVNRATA</sequence>
<comment type="caution">
    <text evidence="2">The sequence shown here is derived from an EMBL/GenBank/DDBJ whole genome shotgun (WGS) entry which is preliminary data.</text>
</comment>
<dbReference type="InterPro" id="IPR015814">
    <property type="entry name" value="Pgluconate_DH_NAD-bd_C"/>
</dbReference>
<dbReference type="InterPro" id="IPR008927">
    <property type="entry name" value="6-PGluconate_DH-like_C_sf"/>
</dbReference>
<dbReference type="Gene3D" id="1.10.1040.10">
    <property type="entry name" value="N-(1-d-carboxylethyl)-l-norvaline Dehydrogenase, domain 2"/>
    <property type="match status" value="1"/>
</dbReference>
<dbReference type="InterPro" id="IPR036291">
    <property type="entry name" value="NAD(P)-bd_dom_sf"/>
</dbReference>
<dbReference type="SUPFAM" id="SSF48179">
    <property type="entry name" value="6-phosphogluconate dehydrogenase C-terminal domain-like"/>
    <property type="match status" value="1"/>
</dbReference>
<dbReference type="SUPFAM" id="SSF51735">
    <property type="entry name" value="NAD(P)-binding Rossmann-fold domains"/>
    <property type="match status" value="1"/>
</dbReference>
<name>A0A533I7Q0_PARDE</name>
<proteinExistence type="predicted"/>
<feature type="domain" description="Phosphogluconate dehydrogenase NAD-binding putative C-terminal" evidence="1">
    <location>
        <begin position="212"/>
        <end position="261"/>
    </location>
</feature>
<dbReference type="Pfam" id="PF09130">
    <property type="entry name" value="DUF1932"/>
    <property type="match status" value="1"/>
</dbReference>
<dbReference type="Proteomes" id="UP000315344">
    <property type="component" value="Unassembled WGS sequence"/>
</dbReference>
<dbReference type="Gene3D" id="3.40.50.720">
    <property type="entry name" value="NAD(P)-binding Rossmann-like Domain"/>
    <property type="match status" value="1"/>
</dbReference>
<protein>
    <submittedName>
        <fullName evidence="2">NAD(P)-dependent oxidoreductase</fullName>
    </submittedName>
</protein>
<evidence type="ECO:0000313" key="2">
    <source>
        <dbReference type="EMBL" id="TKW66090.1"/>
    </source>
</evidence>
<reference evidence="2 3" key="1">
    <citation type="journal article" date="2017" name="Nat. Commun.">
        <title>In situ click chemistry generation of cyclooxygenase-2 inhibitors.</title>
        <authorList>
            <person name="Bhardwaj A."/>
            <person name="Kaur J."/>
            <person name="Wuest M."/>
            <person name="Wuest F."/>
        </authorList>
    </citation>
    <scope>NUCLEOTIDE SEQUENCE [LARGE SCALE GENOMIC DNA]</scope>
    <source>
        <strain evidence="2">S2_012_000_R3_94</strain>
    </source>
</reference>
<dbReference type="EMBL" id="VAFL01000008">
    <property type="protein sequence ID" value="TKW66090.1"/>
    <property type="molecule type" value="Genomic_DNA"/>
</dbReference>
<evidence type="ECO:0000313" key="3">
    <source>
        <dbReference type="Proteomes" id="UP000315344"/>
    </source>
</evidence>
<organism evidence="2 3">
    <name type="scientific">Paracoccus denitrificans</name>
    <dbReference type="NCBI Taxonomy" id="266"/>
    <lineage>
        <taxon>Bacteria</taxon>
        <taxon>Pseudomonadati</taxon>
        <taxon>Pseudomonadota</taxon>
        <taxon>Alphaproteobacteria</taxon>
        <taxon>Rhodobacterales</taxon>
        <taxon>Paracoccaceae</taxon>
        <taxon>Paracoccus</taxon>
    </lineage>
</organism>
<dbReference type="AlphaFoldDB" id="A0A533I7Q0"/>
<accession>A0A533I7Q0</accession>